<dbReference type="PANTHER" id="PTHR10344:SF4">
    <property type="entry name" value="UMP-CMP KINASE 2, MITOCHONDRIAL"/>
    <property type="match status" value="1"/>
</dbReference>
<feature type="binding site" evidence="11">
    <location>
        <begin position="7"/>
        <end position="14"/>
    </location>
    <ligand>
        <name>ATP</name>
        <dbReference type="ChEBI" id="CHEBI:30616"/>
    </ligand>
</feature>
<dbReference type="Pfam" id="PF02223">
    <property type="entry name" value="Thymidylate_kin"/>
    <property type="match status" value="1"/>
</dbReference>
<dbReference type="HAMAP" id="MF_00165">
    <property type="entry name" value="Thymidylate_kinase"/>
    <property type="match status" value="1"/>
</dbReference>
<dbReference type="PANTHER" id="PTHR10344">
    <property type="entry name" value="THYMIDYLATE KINASE"/>
    <property type="match status" value="1"/>
</dbReference>
<evidence type="ECO:0000256" key="5">
    <source>
        <dbReference type="ARBA" id="ARBA00022727"/>
    </source>
</evidence>
<evidence type="ECO:0000256" key="10">
    <source>
        <dbReference type="ARBA" id="ARBA00048743"/>
    </source>
</evidence>
<evidence type="ECO:0000256" key="8">
    <source>
        <dbReference type="ARBA" id="ARBA00022840"/>
    </source>
</evidence>
<evidence type="ECO:0000313" key="13">
    <source>
        <dbReference type="EMBL" id="KZX14296.1"/>
    </source>
</evidence>
<dbReference type="GO" id="GO:0004798">
    <property type="term" value="F:dTMP kinase activity"/>
    <property type="evidence" value="ECO:0007669"/>
    <property type="project" value="UniProtKB-UniRule"/>
</dbReference>
<comment type="similarity">
    <text evidence="1 11">Belongs to the thymidylate kinase family.</text>
</comment>
<feature type="domain" description="Thymidylate kinase-like" evidence="12">
    <location>
        <begin position="5"/>
        <end position="179"/>
    </location>
</feature>
<dbReference type="InterPro" id="IPR027417">
    <property type="entry name" value="P-loop_NTPase"/>
</dbReference>
<keyword evidence="5 11" id="KW-0545">Nucleotide biosynthesis</keyword>
<dbReference type="EC" id="2.7.4.9" evidence="2 11"/>
<dbReference type="Gene3D" id="3.40.50.300">
    <property type="entry name" value="P-loop containing nucleotide triphosphate hydrolases"/>
    <property type="match status" value="1"/>
</dbReference>
<dbReference type="RefSeq" id="WP_067089828.1">
    <property type="nucleotide sequence ID" value="NZ_LWMV01000105.1"/>
</dbReference>
<keyword evidence="4 11" id="KW-0808">Transferase</keyword>
<dbReference type="InterPro" id="IPR039430">
    <property type="entry name" value="Thymidylate_kin-like_dom"/>
</dbReference>
<reference evidence="13 14" key="1">
    <citation type="submission" date="2016-04" db="EMBL/GenBank/DDBJ databases">
        <title>Genome sequence of Methanobrevibacter curvatus DSM 11111.</title>
        <authorList>
            <person name="Poehlein A."/>
            <person name="Seedorf H."/>
            <person name="Daniel R."/>
        </authorList>
    </citation>
    <scope>NUCLEOTIDE SEQUENCE [LARGE SCALE GENOMIC DNA]</scope>
    <source>
        <strain evidence="13 14">DSM 11111</strain>
    </source>
</reference>
<comment type="caution">
    <text evidence="13">The sequence shown here is derived from an EMBL/GenBank/DDBJ whole genome shotgun (WGS) entry which is preliminary data.</text>
</comment>
<evidence type="ECO:0000256" key="11">
    <source>
        <dbReference type="HAMAP-Rule" id="MF_00165"/>
    </source>
</evidence>
<gene>
    <name evidence="11 13" type="primary">tmk</name>
    <name evidence="13" type="ORF">MBCUR_05200</name>
</gene>
<evidence type="ECO:0000256" key="1">
    <source>
        <dbReference type="ARBA" id="ARBA00009776"/>
    </source>
</evidence>
<sequence>MYIVFEGIDGAGKSTQIQHLKEWLIESGFKTEIVVEPTNSDVGKLIRKILRNPNATNENTQRTLGLLFAADRMLLMDEIEKKENEKIAIISDRSFYSSLAYQKPFEWIKEINKYVKKPDIVLLLDLDEKSALSRIEGEDTFESDEFLKNVRKNYLKMAEESNFKIINANTGENRVKLEIKRAIAPYFEICVSGIIE</sequence>
<dbReference type="GO" id="GO:0006233">
    <property type="term" value="P:dTDP biosynthetic process"/>
    <property type="evidence" value="ECO:0007669"/>
    <property type="project" value="InterPro"/>
</dbReference>
<evidence type="ECO:0000256" key="9">
    <source>
        <dbReference type="ARBA" id="ARBA00029962"/>
    </source>
</evidence>
<dbReference type="EMBL" id="LWMV01000105">
    <property type="protein sequence ID" value="KZX14296.1"/>
    <property type="molecule type" value="Genomic_DNA"/>
</dbReference>
<comment type="catalytic activity">
    <reaction evidence="10 11">
        <text>dTMP + ATP = dTDP + ADP</text>
        <dbReference type="Rhea" id="RHEA:13517"/>
        <dbReference type="ChEBI" id="CHEBI:30616"/>
        <dbReference type="ChEBI" id="CHEBI:58369"/>
        <dbReference type="ChEBI" id="CHEBI:63528"/>
        <dbReference type="ChEBI" id="CHEBI:456216"/>
        <dbReference type="EC" id="2.7.4.9"/>
    </reaction>
</comment>
<dbReference type="GO" id="GO:0006227">
    <property type="term" value="P:dUDP biosynthetic process"/>
    <property type="evidence" value="ECO:0007669"/>
    <property type="project" value="TreeGrafter"/>
</dbReference>
<dbReference type="Proteomes" id="UP000077245">
    <property type="component" value="Unassembled WGS sequence"/>
</dbReference>
<evidence type="ECO:0000256" key="6">
    <source>
        <dbReference type="ARBA" id="ARBA00022741"/>
    </source>
</evidence>
<organism evidence="13 14">
    <name type="scientific">Methanobrevibacter curvatus</name>
    <dbReference type="NCBI Taxonomy" id="49547"/>
    <lineage>
        <taxon>Archaea</taxon>
        <taxon>Methanobacteriati</taxon>
        <taxon>Methanobacteriota</taxon>
        <taxon>Methanomada group</taxon>
        <taxon>Methanobacteria</taxon>
        <taxon>Methanobacteriales</taxon>
        <taxon>Methanobacteriaceae</taxon>
        <taxon>Methanobrevibacter</taxon>
    </lineage>
</organism>
<dbReference type="AlphaFoldDB" id="A0A166CAD6"/>
<evidence type="ECO:0000313" key="14">
    <source>
        <dbReference type="Proteomes" id="UP000077245"/>
    </source>
</evidence>
<dbReference type="SUPFAM" id="SSF52540">
    <property type="entry name" value="P-loop containing nucleoside triphosphate hydrolases"/>
    <property type="match status" value="1"/>
</dbReference>
<dbReference type="GO" id="GO:0005737">
    <property type="term" value="C:cytoplasm"/>
    <property type="evidence" value="ECO:0007669"/>
    <property type="project" value="TreeGrafter"/>
</dbReference>
<accession>A0A166CAD6</accession>
<dbReference type="GO" id="GO:0006235">
    <property type="term" value="P:dTTP biosynthetic process"/>
    <property type="evidence" value="ECO:0007669"/>
    <property type="project" value="UniProtKB-UniRule"/>
</dbReference>
<protein>
    <recommendedName>
        <fullName evidence="3 11">Probable thymidylate kinase</fullName>
        <ecNumber evidence="2 11">2.7.4.9</ecNumber>
    </recommendedName>
    <alternativeName>
        <fullName evidence="9 11">dTMP kinase</fullName>
    </alternativeName>
</protein>
<evidence type="ECO:0000256" key="2">
    <source>
        <dbReference type="ARBA" id="ARBA00012980"/>
    </source>
</evidence>
<evidence type="ECO:0000256" key="3">
    <source>
        <dbReference type="ARBA" id="ARBA00013355"/>
    </source>
</evidence>
<dbReference type="OrthoDB" id="43083at2157"/>
<dbReference type="InterPro" id="IPR018095">
    <property type="entry name" value="Thymidylate_kin_CS"/>
</dbReference>
<dbReference type="InterPro" id="IPR018094">
    <property type="entry name" value="Thymidylate_kinase"/>
</dbReference>
<keyword evidence="14" id="KW-1185">Reference proteome</keyword>
<evidence type="ECO:0000256" key="4">
    <source>
        <dbReference type="ARBA" id="ARBA00022679"/>
    </source>
</evidence>
<evidence type="ECO:0000259" key="12">
    <source>
        <dbReference type="Pfam" id="PF02223"/>
    </source>
</evidence>
<keyword evidence="6 11" id="KW-0547">Nucleotide-binding</keyword>
<dbReference type="PROSITE" id="PS01331">
    <property type="entry name" value="THYMIDYLATE_KINASE"/>
    <property type="match status" value="1"/>
</dbReference>
<name>A0A166CAD6_9EURY</name>
<dbReference type="PATRIC" id="fig|49547.3.peg.545"/>
<keyword evidence="7 11" id="KW-0418">Kinase</keyword>
<dbReference type="CDD" id="cd01672">
    <property type="entry name" value="TMPK"/>
    <property type="match status" value="1"/>
</dbReference>
<keyword evidence="8 11" id="KW-0067">ATP-binding</keyword>
<proteinExistence type="inferred from homology"/>
<evidence type="ECO:0000256" key="7">
    <source>
        <dbReference type="ARBA" id="ARBA00022777"/>
    </source>
</evidence>
<dbReference type="STRING" id="49547.MBCUR_05200"/>
<dbReference type="GO" id="GO:0005524">
    <property type="term" value="F:ATP binding"/>
    <property type="evidence" value="ECO:0007669"/>
    <property type="project" value="UniProtKB-UniRule"/>
</dbReference>
<dbReference type="NCBIfam" id="TIGR00041">
    <property type="entry name" value="DTMP_kinase"/>
    <property type="match status" value="1"/>
</dbReference>